<accession>A0A5N5ZWY4</accession>
<comment type="caution">
    <text evidence="2">The sequence shown here is derived from an EMBL/GenBank/DDBJ whole genome shotgun (WGS) entry which is preliminary data.</text>
</comment>
<evidence type="ECO:0000256" key="1">
    <source>
        <dbReference type="SAM" id="SignalP"/>
    </source>
</evidence>
<keyword evidence="3" id="KW-1185">Reference proteome</keyword>
<proteinExistence type="predicted"/>
<organism evidence="2 3">
    <name type="scientific">Streptomyces mimosae</name>
    <dbReference type="NCBI Taxonomy" id="2586635"/>
    <lineage>
        <taxon>Bacteria</taxon>
        <taxon>Bacillati</taxon>
        <taxon>Actinomycetota</taxon>
        <taxon>Actinomycetes</taxon>
        <taxon>Kitasatosporales</taxon>
        <taxon>Streptomycetaceae</taxon>
        <taxon>Streptomyces</taxon>
    </lineage>
</organism>
<evidence type="ECO:0000313" key="2">
    <source>
        <dbReference type="EMBL" id="KAB8159548.1"/>
    </source>
</evidence>
<keyword evidence="1" id="KW-0732">Signal</keyword>
<name>A0A5N5ZWY4_9ACTN</name>
<protein>
    <submittedName>
        <fullName evidence="2">Uncharacterized protein</fullName>
    </submittedName>
</protein>
<feature type="signal peptide" evidence="1">
    <location>
        <begin position="1"/>
        <end position="22"/>
    </location>
</feature>
<gene>
    <name evidence="2" type="ORF">FH607_028065</name>
</gene>
<dbReference type="Proteomes" id="UP000314251">
    <property type="component" value="Unassembled WGS sequence"/>
</dbReference>
<dbReference type="RefSeq" id="WP_139674602.1">
    <property type="nucleotide sequence ID" value="NZ_VDLY02000024.1"/>
</dbReference>
<dbReference type="AlphaFoldDB" id="A0A5N5ZWY4"/>
<sequence length="67" mass="7080">MPFPVGSPFAILAFLGSLAIGAAPLDANRSLYGDDEITVAEIIMVYRDQFAPPADGEFRGVVEPVIA</sequence>
<feature type="chain" id="PRO_5039412728" evidence="1">
    <location>
        <begin position="23"/>
        <end position="67"/>
    </location>
</feature>
<reference evidence="2" key="1">
    <citation type="submission" date="2019-10" db="EMBL/GenBank/DDBJ databases">
        <title>Nonomuraea sp. nov., isolated from Phyllanthus amarus.</title>
        <authorList>
            <person name="Klykleung N."/>
            <person name="Tanasupawat S."/>
        </authorList>
    </citation>
    <scope>NUCLEOTIDE SEQUENCE [LARGE SCALE GENOMIC DNA]</scope>
    <source>
        <strain evidence="2">3MP-10</strain>
    </source>
</reference>
<dbReference type="EMBL" id="VDLY02000024">
    <property type="protein sequence ID" value="KAB8159548.1"/>
    <property type="molecule type" value="Genomic_DNA"/>
</dbReference>
<evidence type="ECO:0000313" key="3">
    <source>
        <dbReference type="Proteomes" id="UP000314251"/>
    </source>
</evidence>